<sequence length="58" mass="6797">MVSIEEYSMANVPKIMFSHVGLYVHDLARMEEFYRTMLGLVVTDRGTLPERELVFMSR</sequence>
<evidence type="ECO:0000259" key="1">
    <source>
        <dbReference type="Pfam" id="PF00903"/>
    </source>
</evidence>
<protein>
    <recommendedName>
        <fullName evidence="1">Glyoxalase/fosfomycin resistance/dioxygenase domain-containing protein</fullName>
    </recommendedName>
</protein>
<proteinExistence type="predicted"/>
<dbReference type="SUPFAM" id="SSF54593">
    <property type="entry name" value="Glyoxalase/Bleomycin resistance protein/Dihydroxybiphenyl dioxygenase"/>
    <property type="match status" value="1"/>
</dbReference>
<dbReference type="InterPro" id="IPR029068">
    <property type="entry name" value="Glyas_Bleomycin-R_OHBP_Dase"/>
</dbReference>
<dbReference type="Pfam" id="PF00903">
    <property type="entry name" value="Glyoxalase"/>
    <property type="match status" value="1"/>
</dbReference>
<name>A0A382PDX3_9ZZZZ</name>
<gene>
    <name evidence="2" type="ORF">METZ01_LOCUS322945</name>
</gene>
<feature type="non-terminal residue" evidence="2">
    <location>
        <position position="58"/>
    </location>
</feature>
<dbReference type="InterPro" id="IPR004360">
    <property type="entry name" value="Glyas_Fos-R_dOase_dom"/>
</dbReference>
<feature type="domain" description="Glyoxalase/fosfomycin resistance/dioxygenase" evidence="1">
    <location>
        <begin position="17"/>
        <end position="47"/>
    </location>
</feature>
<organism evidence="2">
    <name type="scientific">marine metagenome</name>
    <dbReference type="NCBI Taxonomy" id="408172"/>
    <lineage>
        <taxon>unclassified sequences</taxon>
        <taxon>metagenomes</taxon>
        <taxon>ecological metagenomes</taxon>
    </lineage>
</organism>
<reference evidence="2" key="1">
    <citation type="submission" date="2018-05" db="EMBL/GenBank/DDBJ databases">
        <authorList>
            <person name="Lanie J.A."/>
            <person name="Ng W.-L."/>
            <person name="Kazmierczak K.M."/>
            <person name="Andrzejewski T.M."/>
            <person name="Davidsen T.M."/>
            <person name="Wayne K.J."/>
            <person name="Tettelin H."/>
            <person name="Glass J.I."/>
            <person name="Rusch D."/>
            <person name="Podicherti R."/>
            <person name="Tsui H.-C.T."/>
            <person name="Winkler M.E."/>
        </authorList>
    </citation>
    <scope>NUCLEOTIDE SEQUENCE</scope>
</reference>
<dbReference type="EMBL" id="UINC01105845">
    <property type="protein sequence ID" value="SVC70091.1"/>
    <property type="molecule type" value="Genomic_DNA"/>
</dbReference>
<evidence type="ECO:0000313" key="2">
    <source>
        <dbReference type="EMBL" id="SVC70091.1"/>
    </source>
</evidence>
<dbReference type="Gene3D" id="3.10.180.10">
    <property type="entry name" value="2,3-Dihydroxybiphenyl 1,2-Dioxygenase, domain 1"/>
    <property type="match status" value="1"/>
</dbReference>
<dbReference type="AlphaFoldDB" id="A0A382PDX3"/>
<accession>A0A382PDX3</accession>